<dbReference type="GO" id="GO:0016055">
    <property type="term" value="P:Wnt signaling pathway"/>
    <property type="evidence" value="ECO:0007669"/>
    <property type="project" value="UniProtKB-KW"/>
</dbReference>
<dbReference type="PANTHER" id="PTHR13906">
    <property type="entry name" value="PORCUPINE"/>
    <property type="match status" value="1"/>
</dbReference>
<evidence type="ECO:0000256" key="5">
    <source>
        <dbReference type="ARBA" id="ARBA00022824"/>
    </source>
</evidence>
<organism evidence="14 15">
    <name type="scientific">Eptatretus burgeri</name>
    <name type="common">Inshore hagfish</name>
    <dbReference type="NCBI Taxonomy" id="7764"/>
    <lineage>
        <taxon>Eukaryota</taxon>
        <taxon>Metazoa</taxon>
        <taxon>Chordata</taxon>
        <taxon>Craniata</taxon>
        <taxon>Vertebrata</taxon>
        <taxon>Cyclostomata</taxon>
        <taxon>Myxini</taxon>
        <taxon>Myxiniformes</taxon>
        <taxon>Myxinidae</taxon>
        <taxon>Eptatretinae</taxon>
        <taxon>Eptatretus</taxon>
    </lineage>
</organism>
<evidence type="ECO:0000256" key="3">
    <source>
        <dbReference type="ARBA" id="ARBA00022687"/>
    </source>
</evidence>
<keyword evidence="7 13" id="KW-0472">Membrane</keyword>
<dbReference type="GO" id="GO:0061355">
    <property type="term" value="P:Wnt protein secretion"/>
    <property type="evidence" value="ECO:0007669"/>
    <property type="project" value="TreeGrafter"/>
</dbReference>
<evidence type="ECO:0000256" key="8">
    <source>
        <dbReference type="ARBA" id="ARBA00023315"/>
    </source>
</evidence>
<feature type="transmembrane region" description="Helical" evidence="13">
    <location>
        <begin position="66"/>
        <end position="88"/>
    </location>
</feature>
<evidence type="ECO:0000256" key="13">
    <source>
        <dbReference type="SAM" id="Phobius"/>
    </source>
</evidence>
<dbReference type="OMA" id="WRQRSDW"/>
<feature type="transmembrane region" description="Helical" evidence="13">
    <location>
        <begin position="345"/>
        <end position="366"/>
    </location>
</feature>
<feature type="transmembrane region" description="Helical" evidence="13">
    <location>
        <begin position="6"/>
        <end position="22"/>
    </location>
</feature>
<protein>
    <recommendedName>
        <fullName evidence="11">Protein-serine O-palmitoleoyltransferase porcupine</fullName>
        <ecNumber evidence="10">2.3.1.250</ecNumber>
    </recommendedName>
</protein>
<evidence type="ECO:0000256" key="12">
    <source>
        <dbReference type="ARBA" id="ARBA00047978"/>
    </source>
</evidence>
<dbReference type="InterPro" id="IPR004299">
    <property type="entry name" value="MBOAT_fam"/>
</dbReference>
<evidence type="ECO:0000313" key="14">
    <source>
        <dbReference type="Ensembl" id="ENSEBUP00000008347.1"/>
    </source>
</evidence>
<evidence type="ECO:0000256" key="1">
    <source>
        <dbReference type="ARBA" id="ARBA00004477"/>
    </source>
</evidence>
<dbReference type="InterPro" id="IPR049941">
    <property type="entry name" value="LPLAT_7/PORCN-like"/>
</dbReference>
<dbReference type="GO" id="GO:0017147">
    <property type="term" value="F:Wnt-protein binding"/>
    <property type="evidence" value="ECO:0007669"/>
    <property type="project" value="TreeGrafter"/>
</dbReference>
<dbReference type="Ensembl" id="ENSEBUT00000008825.1">
    <property type="protein sequence ID" value="ENSEBUP00000008326.1"/>
    <property type="gene ID" value="ENSEBUG00000005397.1"/>
</dbReference>
<evidence type="ECO:0000256" key="11">
    <source>
        <dbReference type="ARBA" id="ARBA00040371"/>
    </source>
</evidence>
<comment type="catalytic activity">
    <reaction evidence="12">
        <text>[Wnt protein]-L-serine + (9Z)-hexadecenoyl-CoA = [Wnt protein]-O-(9Z)-hexadecenoyl-L-serine + CoA</text>
        <dbReference type="Rhea" id="RHEA:45336"/>
        <dbReference type="Rhea" id="RHEA-COMP:11170"/>
        <dbReference type="Rhea" id="RHEA-COMP:11171"/>
        <dbReference type="ChEBI" id="CHEBI:29999"/>
        <dbReference type="ChEBI" id="CHEBI:57287"/>
        <dbReference type="ChEBI" id="CHEBI:61540"/>
        <dbReference type="ChEBI" id="CHEBI:85189"/>
        <dbReference type="EC" id="2.3.1.250"/>
    </reaction>
</comment>
<accession>A0A8C4Q0Z8</accession>
<dbReference type="GeneTree" id="ENSGT01030000234564"/>
<evidence type="ECO:0000256" key="2">
    <source>
        <dbReference type="ARBA" id="ARBA00022679"/>
    </source>
</evidence>
<evidence type="ECO:0000256" key="4">
    <source>
        <dbReference type="ARBA" id="ARBA00022692"/>
    </source>
</evidence>
<keyword evidence="15" id="KW-1185">Reference proteome</keyword>
<dbReference type="EC" id="2.3.1.250" evidence="10"/>
<feature type="transmembrane region" description="Helical" evidence="13">
    <location>
        <begin position="293"/>
        <end position="314"/>
    </location>
</feature>
<keyword evidence="4 13" id="KW-0812">Transmembrane</keyword>
<dbReference type="GO" id="GO:0005789">
    <property type="term" value="C:endoplasmic reticulum membrane"/>
    <property type="evidence" value="ECO:0007669"/>
    <property type="project" value="UniProtKB-SubCell"/>
</dbReference>
<feature type="transmembrane region" description="Helical" evidence="13">
    <location>
        <begin position="95"/>
        <end position="114"/>
    </location>
</feature>
<evidence type="ECO:0000313" key="15">
    <source>
        <dbReference type="Proteomes" id="UP000694388"/>
    </source>
</evidence>
<dbReference type="Proteomes" id="UP000694388">
    <property type="component" value="Unplaced"/>
</dbReference>
<dbReference type="GO" id="GO:1990698">
    <property type="term" value="F:palmitoleoyltransferase activity"/>
    <property type="evidence" value="ECO:0007669"/>
    <property type="project" value="UniProtKB-EC"/>
</dbReference>
<evidence type="ECO:0000256" key="9">
    <source>
        <dbReference type="ARBA" id="ARBA00038269"/>
    </source>
</evidence>
<keyword evidence="3" id="KW-0879">Wnt signaling pathway</keyword>
<dbReference type="AlphaFoldDB" id="A0A8C4Q0Z8"/>
<dbReference type="PANTHER" id="PTHR13906:SF12">
    <property type="entry name" value="PROTEIN-SERINE O-PALMITOLEOYLTRANSFERASE PORCUPINE"/>
    <property type="match status" value="1"/>
</dbReference>
<evidence type="ECO:0000256" key="7">
    <source>
        <dbReference type="ARBA" id="ARBA00023136"/>
    </source>
</evidence>
<keyword evidence="6 13" id="KW-1133">Transmembrane helix</keyword>
<dbReference type="Pfam" id="PF03062">
    <property type="entry name" value="MBOAT"/>
    <property type="match status" value="1"/>
</dbReference>
<evidence type="ECO:0000256" key="6">
    <source>
        <dbReference type="ARBA" id="ARBA00022989"/>
    </source>
</evidence>
<comment type="subcellular location">
    <subcellularLocation>
        <location evidence="1">Endoplasmic reticulum membrane</location>
        <topology evidence="1">Multi-pass membrane protein</topology>
    </subcellularLocation>
</comment>
<keyword evidence="8" id="KW-0012">Acyltransferase</keyword>
<dbReference type="Ensembl" id="ENSEBUT00000008848.1">
    <property type="protein sequence ID" value="ENSEBUP00000008347.1"/>
    <property type="gene ID" value="ENSEBUG00000005397.1"/>
</dbReference>
<reference evidence="14" key="1">
    <citation type="submission" date="2025-05" db="UniProtKB">
        <authorList>
            <consortium name="Ensembl"/>
        </authorList>
    </citation>
    <scope>IDENTIFICATION</scope>
</reference>
<evidence type="ECO:0000256" key="10">
    <source>
        <dbReference type="ARBA" id="ARBA00038867"/>
    </source>
</evidence>
<proteinExistence type="inferred from homology"/>
<dbReference type="GO" id="GO:0030258">
    <property type="term" value="P:lipid modification"/>
    <property type="evidence" value="ECO:0007669"/>
    <property type="project" value="TreeGrafter"/>
</dbReference>
<comment type="similarity">
    <text evidence="9">Belongs to the membrane-bound acyltransferase family. Porcupine subfamily.</text>
</comment>
<name>A0A8C4Q0Z8_EPTBU</name>
<keyword evidence="2" id="KW-0808">Transferase</keyword>
<feature type="transmembrane region" description="Helical" evidence="13">
    <location>
        <begin position="154"/>
        <end position="172"/>
    </location>
</feature>
<keyword evidence="5" id="KW-0256">Endoplasmic reticulum</keyword>
<feature type="transmembrane region" description="Helical" evidence="13">
    <location>
        <begin position="193"/>
        <end position="218"/>
    </location>
</feature>
<sequence>MVAQGWWFILEMAGACLVPSIMQGVQATWCLLLLCLLVRLVCLLRVPEWSKHTCCLVAGFYILYHFFTLNMIWVVLLSLKCYVVLFLCRHQRYRGIFLSITTLIYLLLGEMHMVDALNWHRMRGAQMLVVMKAVSLAFDIDNGRIESLPSPVQFMGYIYFIGTVVFGPWISFEQYLKALNGNKMERRWIKKVMLSLLNSLGCLVVSTCIAPYIFPFIIPVYTKRLLNKKGEKRKRIRDLAVSKPLNIELPRSMVDVVSSWNIPMSSWLNRYVFKNALQLGKLPAILLTYGASALLHGLSFHLGAVLLSLGLVTYTEHVLRKKLATVLNACVLSRKCTECQHQHKSAVWVVLINLSFTFLAIFHLAYLGALFDGDGDEEEGYGMRHTIDKWTELGWAGHWLTLTCWLIHKVI</sequence>